<dbReference type="RefSeq" id="WP_158635364.1">
    <property type="nucleotide sequence ID" value="NZ_VLKN01000007.1"/>
</dbReference>
<organism evidence="2 3">
    <name type="scientific">Luteimonas cucumeris</name>
    <dbReference type="NCBI Taxonomy" id="985012"/>
    <lineage>
        <taxon>Bacteria</taxon>
        <taxon>Pseudomonadati</taxon>
        <taxon>Pseudomonadota</taxon>
        <taxon>Gammaproteobacteria</taxon>
        <taxon>Lysobacterales</taxon>
        <taxon>Lysobacteraceae</taxon>
        <taxon>Luteimonas</taxon>
    </lineage>
</organism>
<dbReference type="PROSITE" id="PS51318">
    <property type="entry name" value="TAT"/>
    <property type="match status" value="1"/>
</dbReference>
<reference evidence="2 3" key="1">
    <citation type="journal article" date="2015" name="Stand. Genomic Sci.">
        <title>Genomic Encyclopedia of Bacterial and Archaeal Type Strains, Phase III: the genomes of soil and plant-associated and newly described type strains.</title>
        <authorList>
            <person name="Whitman W.B."/>
            <person name="Woyke T."/>
            <person name="Klenk H.P."/>
            <person name="Zhou Y."/>
            <person name="Lilburn T.G."/>
            <person name="Beck B.J."/>
            <person name="De Vos P."/>
            <person name="Vandamme P."/>
            <person name="Eisen J.A."/>
            <person name="Garrity G."/>
            <person name="Hugenholtz P."/>
            <person name="Kyrpides N.C."/>
        </authorList>
    </citation>
    <scope>NUCLEOTIDE SEQUENCE [LARGE SCALE GENOMIC DNA]</scope>
    <source>
        <strain evidence="2 3">CGMCC 1.10821</strain>
    </source>
</reference>
<keyword evidence="1" id="KW-0732">Signal</keyword>
<dbReference type="Proteomes" id="UP000315167">
    <property type="component" value="Unassembled WGS sequence"/>
</dbReference>
<evidence type="ECO:0000256" key="1">
    <source>
        <dbReference type="SAM" id="SignalP"/>
    </source>
</evidence>
<feature type="chain" id="PRO_5021864507" description="Secreted protein" evidence="1">
    <location>
        <begin position="29"/>
        <end position="47"/>
    </location>
</feature>
<feature type="signal peptide" evidence="1">
    <location>
        <begin position="1"/>
        <end position="28"/>
    </location>
</feature>
<protein>
    <recommendedName>
        <fullName evidence="4">Secreted protein</fullName>
    </recommendedName>
</protein>
<sequence>MSSHLSRRKALQLMGAGMAGLSLPGALAQAPCIAHANTAACAPIAGS</sequence>
<accession>A0A562KY64</accession>
<gene>
    <name evidence="2" type="ORF">IP90_02916</name>
</gene>
<dbReference type="InterPro" id="IPR006311">
    <property type="entry name" value="TAT_signal"/>
</dbReference>
<dbReference type="EMBL" id="VLKN01000007">
    <property type="protein sequence ID" value="TWI00370.1"/>
    <property type="molecule type" value="Genomic_DNA"/>
</dbReference>
<keyword evidence="3" id="KW-1185">Reference proteome</keyword>
<dbReference type="AlphaFoldDB" id="A0A562KY64"/>
<evidence type="ECO:0000313" key="2">
    <source>
        <dbReference type="EMBL" id="TWI00370.1"/>
    </source>
</evidence>
<name>A0A562KY64_9GAMM</name>
<comment type="caution">
    <text evidence="2">The sequence shown here is derived from an EMBL/GenBank/DDBJ whole genome shotgun (WGS) entry which is preliminary data.</text>
</comment>
<evidence type="ECO:0008006" key="4">
    <source>
        <dbReference type="Google" id="ProtNLM"/>
    </source>
</evidence>
<evidence type="ECO:0000313" key="3">
    <source>
        <dbReference type="Proteomes" id="UP000315167"/>
    </source>
</evidence>
<proteinExistence type="predicted"/>